<feature type="domain" description="Siroheme decarboxylase AsnC-like ligand binding" evidence="6">
    <location>
        <begin position="83"/>
        <end position="155"/>
    </location>
</feature>
<evidence type="ECO:0000256" key="2">
    <source>
        <dbReference type="ARBA" id="ARBA00023444"/>
    </source>
</evidence>
<dbReference type="InterPro" id="IPR019888">
    <property type="entry name" value="Tscrpt_reg_AsnC-like"/>
</dbReference>
<organism evidence="8">
    <name type="scientific">Cupriavidus taiwanensis</name>
    <dbReference type="NCBI Taxonomy" id="164546"/>
    <lineage>
        <taxon>Bacteria</taxon>
        <taxon>Pseudomonadati</taxon>
        <taxon>Pseudomonadota</taxon>
        <taxon>Betaproteobacteria</taxon>
        <taxon>Burkholderiales</taxon>
        <taxon>Burkholderiaceae</taxon>
        <taxon>Cupriavidus</taxon>
    </lineage>
</organism>
<feature type="domain" description="Siroheme decarboxylase NirL-like HTH" evidence="7">
    <location>
        <begin position="21"/>
        <end position="66"/>
    </location>
</feature>
<dbReference type="InterPro" id="IPR040523">
    <property type="entry name" value="AsnC_trans_reg2"/>
</dbReference>
<dbReference type="EC" id="4.1.1.111" evidence="4"/>
<reference evidence="8" key="1">
    <citation type="submission" date="2018-01" db="EMBL/GenBank/DDBJ databases">
        <authorList>
            <person name="Clerissi C."/>
        </authorList>
    </citation>
    <scope>NUCLEOTIDE SEQUENCE</scope>
    <source>
        <strain evidence="8">Cupriavidus taiwanensis STM 3521</strain>
    </source>
</reference>
<evidence type="ECO:0000259" key="7">
    <source>
        <dbReference type="Pfam" id="PF22451"/>
    </source>
</evidence>
<protein>
    <recommendedName>
        <fullName evidence="4">siroheme decarboxylase</fullName>
        <ecNumber evidence="4">4.1.1.111</ecNumber>
    </recommendedName>
</protein>
<proteinExistence type="inferred from homology"/>
<evidence type="ECO:0000256" key="3">
    <source>
        <dbReference type="ARBA" id="ARBA00023457"/>
    </source>
</evidence>
<gene>
    <name evidence="8" type="primary">nirG</name>
    <name evidence="8" type="ORF">CBM2589_A90614</name>
</gene>
<dbReference type="Proteomes" id="UP000256297">
    <property type="component" value="Chromosome CBM2589_a"/>
</dbReference>
<dbReference type="Pfam" id="PF22451">
    <property type="entry name" value="NirdL-like_HTH"/>
    <property type="match status" value="1"/>
</dbReference>
<dbReference type="InterPro" id="IPR053953">
    <property type="entry name" value="NirdL-like_HTH"/>
</dbReference>
<comment type="similarity">
    <text evidence="3">Belongs to the Ahb/Nir family.</text>
</comment>
<evidence type="ECO:0000256" key="1">
    <source>
        <dbReference type="ARBA" id="ARBA00023239"/>
    </source>
</evidence>
<comment type="caution">
    <text evidence="8">The sequence shown here is derived from an EMBL/GenBank/DDBJ whole genome shotgun (WGS) entry which is preliminary data.</text>
</comment>
<dbReference type="GO" id="GO:0016829">
    <property type="term" value="F:lyase activity"/>
    <property type="evidence" value="ECO:0007669"/>
    <property type="project" value="UniProtKB-KW"/>
</dbReference>
<evidence type="ECO:0000256" key="5">
    <source>
        <dbReference type="ARBA" id="ARBA00048470"/>
    </source>
</evidence>
<dbReference type="EMBL" id="OFSP01000039">
    <property type="protein sequence ID" value="SOY69205.1"/>
    <property type="molecule type" value="Genomic_DNA"/>
</dbReference>
<dbReference type="SMART" id="SM00344">
    <property type="entry name" value="HTH_ASNC"/>
    <property type="match status" value="1"/>
</dbReference>
<dbReference type="InterPro" id="IPR050684">
    <property type="entry name" value="HTH-Siroheme_Decarb"/>
</dbReference>
<dbReference type="Gene3D" id="3.30.70.3460">
    <property type="match status" value="1"/>
</dbReference>
<evidence type="ECO:0000256" key="4">
    <source>
        <dbReference type="ARBA" id="ARBA00023471"/>
    </source>
</evidence>
<dbReference type="Gene3D" id="1.10.10.2890">
    <property type="match status" value="1"/>
</dbReference>
<dbReference type="RefSeq" id="WP_116341656.1">
    <property type="nucleotide sequence ID" value="NZ_LT976857.1"/>
</dbReference>
<dbReference type="PANTHER" id="PTHR43413:SF1">
    <property type="entry name" value="SIROHEME DECARBOXYLASE NIRL SUBUNIT"/>
    <property type="match status" value="1"/>
</dbReference>
<accession>A0A375CFV7</accession>
<comment type="pathway">
    <text evidence="2">Porphyrin-containing compound metabolism.</text>
</comment>
<name>A0A375CFV7_9BURK</name>
<keyword evidence="1" id="KW-0456">Lyase</keyword>
<dbReference type="PANTHER" id="PTHR43413">
    <property type="entry name" value="TRANSCRIPTIONAL REGULATOR, ASNC FAMILY"/>
    <property type="match status" value="1"/>
</dbReference>
<comment type="catalytic activity">
    <reaction evidence="5">
        <text>siroheme + 2 H(+) = 12,18-didecarboxysiroheme + 2 CO2</text>
        <dbReference type="Rhea" id="RHEA:19093"/>
        <dbReference type="ChEBI" id="CHEBI:15378"/>
        <dbReference type="ChEBI" id="CHEBI:16526"/>
        <dbReference type="ChEBI" id="CHEBI:60052"/>
        <dbReference type="ChEBI" id="CHEBI:140497"/>
        <dbReference type="EC" id="4.1.1.111"/>
    </reaction>
</comment>
<dbReference type="AlphaFoldDB" id="A0A375CFV7"/>
<sequence length="163" mass="17546">MNRPGVAGDAIDTLDALDALDRRIINTLQRGLPLVPRPYAAAAAALGITEAVLLERLRALLASGVLTRFGPLYQVERAGGRFVLCACHAPAARMEAVIAAINAHPEVAHHYARSHHLNLWFVLAVARPELVAPVLARIVAAAGVEVLPLPKEREFFVNLYLPA</sequence>
<dbReference type="Pfam" id="PF17805">
    <property type="entry name" value="AsnC_trans_reg2"/>
    <property type="match status" value="1"/>
</dbReference>
<evidence type="ECO:0000313" key="8">
    <source>
        <dbReference type="EMBL" id="SOY69205.1"/>
    </source>
</evidence>
<evidence type="ECO:0000259" key="6">
    <source>
        <dbReference type="Pfam" id="PF17805"/>
    </source>
</evidence>